<gene>
    <name evidence="2" type="ORF">ACFO8M_12955</name>
</gene>
<feature type="signal peptide" evidence="1">
    <location>
        <begin position="1"/>
        <end position="23"/>
    </location>
</feature>
<protein>
    <recommendedName>
        <fullName evidence="4">Carboxypeptidase regulatory-like domain-containing protein</fullName>
    </recommendedName>
</protein>
<evidence type="ECO:0008006" key="4">
    <source>
        <dbReference type="Google" id="ProtNLM"/>
    </source>
</evidence>
<proteinExistence type="predicted"/>
<dbReference type="EMBL" id="JBHRWO010000010">
    <property type="protein sequence ID" value="MFC3493390.1"/>
    <property type="molecule type" value="Genomic_DNA"/>
</dbReference>
<organism evidence="2 3">
    <name type="scientific">Glycomyces rhizosphaerae</name>
    <dbReference type="NCBI Taxonomy" id="2054422"/>
    <lineage>
        <taxon>Bacteria</taxon>
        <taxon>Bacillati</taxon>
        <taxon>Actinomycetota</taxon>
        <taxon>Actinomycetes</taxon>
        <taxon>Glycomycetales</taxon>
        <taxon>Glycomycetaceae</taxon>
        <taxon>Glycomyces</taxon>
    </lineage>
</organism>
<keyword evidence="3" id="KW-1185">Reference proteome</keyword>
<keyword evidence="1" id="KW-0732">Signal</keyword>
<evidence type="ECO:0000313" key="2">
    <source>
        <dbReference type="EMBL" id="MFC3493390.1"/>
    </source>
</evidence>
<reference evidence="3" key="1">
    <citation type="journal article" date="2019" name="Int. J. Syst. Evol. Microbiol.">
        <title>The Global Catalogue of Microorganisms (GCM) 10K type strain sequencing project: providing services to taxonomists for standard genome sequencing and annotation.</title>
        <authorList>
            <consortium name="The Broad Institute Genomics Platform"/>
            <consortium name="The Broad Institute Genome Sequencing Center for Infectious Disease"/>
            <person name="Wu L."/>
            <person name="Ma J."/>
        </authorList>
    </citation>
    <scope>NUCLEOTIDE SEQUENCE [LARGE SCALE GENOMIC DNA]</scope>
    <source>
        <strain evidence="3">CGMCC 4.7396</strain>
    </source>
</reference>
<evidence type="ECO:0000256" key="1">
    <source>
        <dbReference type="SAM" id="SignalP"/>
    </source>
</evidence>
<evidence type="ECO:0000313" key="3">
    <source>
        <dbReference type="Proteomes" id="UP001595712"/>
    </source>
</evidence>
<feature type="chain" id="PRO_5046555940" description="Carboxypeptidase regulatory-like domain-containing protein" evidence="1">
    <location>
        <begin position="24"/>
        <end position="616"/>
    </location>
</feature>
<dbReference type="RefSeq" id="WP_387975673.1">
    <property type="nucleotide sequence ID" value="NZ_JBHRWO010000010.1"/>
</dbReference>
<dbReference type="Proteomes" id="UP001595712">
    <property type="component" value="Unassembled WGS sequence"/>
</dbReference>
<sequence>MRQKLIGVAVAMAATGLVPGAAAAETAPEAAIAVGLESVALPTGDALAVDAEGMLVSDGTGPGYALTRSVDGDRIAVPLDTIDKVASGGLELGSFNVDDPGEEPEEPAEPGTEVTIESKWLDGSAPDVLGVSAVNVATGERGGPYYFDGGTGTLDLPPGRYQLLAMLHDDFESEDYDSLFAIQEIRVGARPSTVVVDGTRAEPVGFDLDREVVAEAFIFEAFSYEPDTEDGAWIALWAFPGGDVYAVPTGRLTGGRDVGFTIRAGYSSPADATEAYSYNLFRTELGGIPCDMVETVHDEDLAAVESEYQALGTKSSFSRMDMAVHPVYEPWAFTGTGEIALPSERTEFYTADEDLYWEQRGVFPYGRIGDASDWAYRDAGVLEAGETATAVWNDAPISVGLENLGQDFPPAMFYRWDEYEGVFFGPWMFSTASGDEAVQGEFYDGAMTLSNNGTLIASGDDMGLAVESAALRPGRLTVTADFERGVDWSLLGTRSTAAWDFAYDPAADPVLPVSVVEFSTPGLENGYAEAGTTQEFALEFVQQPGGDDQACAAMTFEISFDDGATWTAVPIRLVGDTADASVELPAEAAFGSVRFTAADEAGNTVMHETIRSFGIR</sequence>
<accession>A0ABV7PXY2</accession>
<comment type="caution">
    <text evidence="2">The sequence shown here is derived from an EMBL/GenBank/DDBJ whole genome shotgun (WGS) entry which is preliminary data.</text>
</comment>
<name>A0ABV7PXY2_9ACTN</name>